<organism evidence="1 2">
    <name type="scientific">Camellia sinensis var. sinensis</name>
    <name type="common">China tea</name>
    <dbReference type="NCBI Taxonomy" id="542762"/>
    <lineage>
        <taxon>Eukaryota</taxon>
        <taxon>Viridiplantae</taxon>
        <taxon>Streptophyta</taxon>
        <taxon>Embryophyta</taxon>
        <taxon>Tracheophyta</taxon>
        <taxon>Spermatophyta</taxon>
        <taxon>Magnoliopsida</taxon>
        <taxon>eudicotyledons</taxon>
        <taxon>Gunneridae</taxon>
        <taxon>Pentapetalae</taxon>
        <taxon>asterids</taxon>
        <taxon>Ericales</taxon>
        <taxon>Theaceae</taxon>
        <taxon>Camellia</taxon>
    </lineage>
</organism>
<sequence length="259" mass="28617">MNLLHNFSMFLSISLKEHPGLILSFGRLHFYGISNMQASSKGYVAAGLISNASVDVIQGRRSIEIRAVGITKLIRAAAVVDFSAGNNTTIVIILLPILSALLCCHFASVSAALAQGTLRPYEGESGKEKKRKAVFCIVSHLKIHDMICQSKSQYSQSCEDICFKPFIREKWVKASQYKVHRPLSTLEKRLRNHGNEIGWRPKMHDQMSVHEGSSVLDLRGDNYFSCAVGRKRSNARYLLGSSADVVSLFNEPALVSSSS</sequence>
<gene>
    <name evidence="1" type="ORF">TEA_002470</name>
</gene>
<dbReference type="AlphaFoldDB" id="A0A4S4DLS5"/>
<proteinExistence type="predicted"/>
<dbReference type="EMBL" id="SDRB02010846">
    <property type="protein sequence ID" value="THG03911.1"/>
    <property type="molecule type" value="Genomic_DNA"/>
</dbReference>
<accession>A0A4S4DLS5</accession>
<evidence type="ECO:0000313" key="2">
    <source>
        <dbReference type="Proteomes" id="UP000306102"/>
    </source>
</evidence>
<dbReference type="Proteomes" id="UP000306102">
    <property type="component" value="Unassembled WGS sequence"/>
</dbReference>
<protein>
    <submittedName>
        <fullName evidence="1">Uncharacterized protein</fullName>
    </submittedName>
</protein>
<evidence type="ECO:0000313" key="1">
    <source>
        <dbReference type="EMBL" id="THG03911.1"/>
    </source>
</evidence>
<comment type="caution">
    <text evidence="1">The sequence shown here is derived from an EMBL/GenBank/DDBJ whole genome shotgun (WGS) entry which is preliminary data.</text>
</comment>
<name>A0A4S4DLS5_CAMSN</name>
<keyword evidence="2" id="KW-1185">Reference proteome</keyword>
<dbReference type="STRING" id="542762.A0A4S4DLS5"/>
<reference evidence="1 2" key="1">
    <citation type="journal article" date="2018" name="Proc. Natl. Acad. Sci. U.S.A.">
        <title>Draft genome sequence of Camellia sinensis var. sinensis provides insights into the evolution of the tea genome and tea quality.</title>
        <authorList>
            <person name="Wei C."/>
            <person name="Yang H."/>
            <person name="Wang S."/>
            <person name="Zhao J."/>
            <person name="Liu C."/>
            <person name="Gao L."/>
            <person name="Xia E."/>
            <person name="Lu Y."/>
            <person name="Tai Y."/>
            <person name="She G."/>
            <person name="Sun J."/>
            <person name="Cao H."/>
            <person name="Tong W."/>
            <person name="Gao Q."/>
            <person name="Li Y."/>
            <person name="Deng W."/>
            <person name="Jiang X."/>
            <person name="Wang W."/>
            <person name="Chen Q."/>
            <person name="Zhang S."/>
            <person name="Li H."/>
            <person name="Wu J."/>
            <person name="Wang P."/>
            <person name="Li P."/>
            <person name="Shi C."/>
            <person name="Zheng F."/>
            <person name="Jian J."/>
            <person name="Huang B."/>
            <person name="Shan D."/>
            <person name="Shi M."/>
            <person name="Fang C."/>
            <person name="Yue Y."/>
            <person name="Li F."/>
            <person name="Li D."/>
            <person name="Wei S."/>
            <person name="Han B."/>
            <person name="Jiang C."/>
            <person name="Yin Y."/>
            <person name="Xia T."/>
            <person name="Zhang Z."/>
            <person name="Bennetzen J.L."/>
            <person name="Zhao S."/>
            <person name="Wan X."/>
        </authorList>
    </citation>
    <scope>NUCLEOTIDE SEQUENCE [LARGE SCALE GENOMIC DNA]</scope>
    <source>
        <strain evidence="2">cv. Shuchazao</strain>
        <tissue evidence="1">Leaf</tissue>
    </source>
</reference>